<evidence type="ECO:0000256" key="4">
    <source>
        <dbReference type="ARBA" id="ARBA00022723"/>
    </source>
</evidence>
<keyword evidence="9" id="KW-1185">Reference proteome</keyword>
<name>A0AA39C2R9_MICHY</name>
<protein>
    <recommendedName>
        <fullName evidence="10">Cytochrome P450</fullName>
    </recommendedName>
</protein>
<dbReference type="Gene3D" id="1.10.630.10">
    <property type="entry name" value="Cytochrome P450"/>
    <property type="match status" value="1"/>
</dbReference>
<evidence type="ECO:0000256" key="2">
    <source>
        <dbReference type="ARBA" id="ARBA00010617"/>
    </source>
</evidence>
<dbReference type="InterPro" id="IPR050479">
    <property type="entry name" value="CYP11_CYP27_families"/>
</dbReference>
<dbReference type="Proteomes" id="UP001168972">
    <property type="component" value="Unassembled WGS sequence"/>
</dbReference>
<keyword evidence="4" id="KW-0479">Metal-binding</keyword>
<evidence type="ECO:0000256" key="1">
    <source>
        <dbReference type="ARBA" id="ARBA00001971"/>
    </source>
</evidence>
<evidence type="ECO:0000256" key="3">
    <source>
        <dbReference type="ARBA" id="ARBA00022617"/>
    </source>
</evidence>
<proteinExistence type="inferred from homology"/>
<keyword evidence="3" id="KW-0349">Heme</keyword>
<keyword evidence="7" id="KW-0503">Monooxygenase</keyword>
<organism evidence="8 9">
    <name type="scientific">Microctonus hyperodae</name>
    <name type="common">Parasitoid wasp</name>
    <dbReference type="NCBI Taxonomy" id="165561"/>
    <lineage>
        <taxon>Eukaryota</taxon>
        <taxon>Metazoa</taxon>
        <taxon>Ecdysozoa</taxon>
        <taxon>Arthropoda</taxon>
        <taxon>Hexapoda</taxon>
        <taxon>Insecta</taxon>
        <taxon>Pterygota</taxon>
        <taxon>Neoptera</taxon>
        <taxon>Endopterygota</taxon>
        <taxon>Hymenoptera</taxon>
        <taxon>Apocrita</taxon>
        <taxon>Ichneumonoidea</taxon>
        <taxon>Braconidae</taxon>
        <taxon>Euphorinae</taxon>
        <taxon>Microctonus</taxon>
    </lineage>
</organism>
<accession>A0AA39C2R9</accession>
<comment type="similarity">
    <text evidence="2">Belongs to the cytochrome P450 family.</text>
</comment>
<gene>
    <name evidence="8" type="ORF">PV327_011538</name>
</gene>
<dbReference type="PANTHER" id="PTHR24279:SF120">
    <property type="entry name" value="CYTOCHROME P450"/>
    <property type="match status" value="1"/>
</dbReference>
<dbReference type="GO" id="GO:0004497">
    <property type="term" value="F:monooxygenase activity"/>
    <property type="evidence" value="ECO:0007669"/>
    <property type="project" value="UniProtKB-KW"/>
</dbReference>
<evidence type="ECO:0000256" key="5">
    <source>
        <dbReference type="ARBA" id="ARBA00023002"/>
    </source>
</evidence>
<evidence type="ECO:0000313" key="8">
    <source>
        <dbReference type="EMBL" id="KAK0156908.1"/>
    </source>
</evidence>
<evidence type="ECO:0000256" key="6">
    <source>
        <dbReference type="ARBA" id="ARBA00023004"/>
    </source>
</evidence>
<dbReference type="GO" id="GO:0020037">
    <property type="term" value="F:heme binding"/>
    <property type="evidence" value="ECO:0007669"/>
    <property type="project" value="InterPro"/>
</dbReference>
<evidence type="ECO:0000256" key="7">
    <source>
        <dbReference type="ARBA" id="ARBA00023033"/>
    </source>
</evidence>
<dbReference type="GO" id="GO:0016705">
    <property type="term" value="F:oxidoreductase activity, acting on paired donors, with incorporation or reduction of molecular oxygen"/>
    <property type="evidence" value="ECO:0007669"/>
    <property type="project" value="InterPro"/>
</dbReference>
<keyword evidence="6" id="KW-0408">Iron</keyword>
<reference evidence="8" key="2">
    <citation type="submission" date="2023-03" db="EMBL/GenBank/DDBJ databases">
        <authorList>
            <person name="Inwood S.N."/>
            <person name="Skelly J.G."/>
            <person name="Guhlin J."/>
            <person name="Harrop T.W.R."/>
            <person name="Goldson S.G."/>
            <person name="Dearden P.K."/>
        </authorList>
    </citation>
    <scope>NUCLEOTIDE SEQUENCE</scope>
    <source>
        <strain evidence="8">Lincoln</strain>
        <tissue evidence="8">Whole body</tissue>
    </source>
</reference>
<comment type="cofactor">
    <cofactor evidence="1">
        <name>heme</name>
        <dbReference type="ChEBI" id="CHEBI:30413"/>
    </cofactor>
</comment>
<dbReference type="PANTHER" id="PTHR24279">
    <property type="entry name" value="CYTOCHROME P450"/>
    <property type="match status" value="1"/>
</dbReference>
<comment type="caution">
    <text evidence="8">The sequence shown here is derived from an EMBL/GenBank/DDBJ whole genome shotgun (WGS) entry which is preliminary data.</text>
</comment>
<dbReference type="AlphaFoldDB" id="A0AA39C2R9"/>
<evidence type="ECO:0008006" key="10">
    <source>
        <dbReference type="Google" id="ProtNLM"/>
    </source>
</evidence>
<dbReference type="GO" id="GO:0005506">
    <property type="term" value="F:iron ion binding"/>
    <property type="evidence" value="ECO:0007669"/>
    <property type="project" value="InterPro"/>
</dbReference>
<dbReference type="InterPro" id="IPR036396">
    <property type="entry name" value="Cyt_P450_sf"/>
</dbReference>
<reference evidence="8" key="1">
    <citation type="journal article" date="2023" name="bioRxiv">
        <title>Scaffold-level genome assemblies of two parasitoid biocontrol wasps reveal the parthenogenesis mechanism and an associated novel virus.</title>
        <authorList>
            <person name="Inwood S."/>
            <person name="Skelly J."/>
            <person name="Guhlin J."/>
            <person name="Harrop T."/>
            <person name="Goldson S."/>
            <person name="Dearden P."/>
        </authorList>
    </citation>
    <scope>NUCLEOTIDE SEQUENCE</scope>
    <source>
        <strain evidence="8">Lincoln</strain>
        <tissue evidence="8">Whole body</tissue>
    </source>
</reference>
<dbReference type="EMBL" id="JAQQBR010002783">
    <property type="protein sequence ID" value="KAK0156908.1"/>
    <property type="molecule type" value="Genomic_DNA"/>
</dbReference>
<sequence>MNNNLMKNVKYNYEFVRKYSYTFLQNINNESFGDIKSYSEIPGPKPIPILGNTWRFIPYIGDFKIQEIDKVSTRLYNMYGDIVKVGGLLGRPDMIFLYDANEIQKIFRTEEAMPHRPSMPSLDYYKHTLRKEFFKDNNAGVIAVHGESWSEFRSKVQQVMLQPRIASMYVSAIEESSLSFIKRSLNYFVFSFTRNTIFFYLFSKLLDN</sequence>
<evidence type="ECO:0000313" key="9">
    <source>
        <dbReference type="Proteomes" id="UP001168972"/>
    </source>
</evidence>
<keyword evidence="5" id="KW-0560">Oxidoreductase</keyword>
<dbReference type="SUPFAM" id="SSF48264">
    <property type="entry name" value="Cytochrome P450"/>
    <property type="match status" value="1"/>
</dbReference>